<proteinExistence type="predicted"/>
<name>A0A7J9UUS8_9MICO</name>
<reference evidence="2 3" key="1">
    <citation type="submission" date="2019-10" db="EMBL/GenBank/DDBJ databases">
        <title>Georgenia wutianyii sp. nov. and Georgenia yuyongxinii sp. nov. isolated from plateau pika (Ochotona curzoniae) in the Qinghai-Tibet plateau of China.</title>
        <authorList>
            <person name="Tian Z."/>
        </authorList>
    </citation>
    <scope>NUCLEOTIDE SEQUENCE [LARGE SCALE GENOMIC DNA]</scope>
    <source>
        <strain evidence="2 3">JCM 15130</strain>
    </source>
</reference>
<evidence type="ECO:0000313" key="3">
    <source>
        <dbReference type="Proteomes" id="UP000429644"/>
    </source>
</evidence>
<keyword evidence="3" id="KW-1185">Reference proteome</keyword>
<gene>
    <name evidence="2" type="ORF">GB882_06895</name>
</gene>
<keyword evidence="1" id="KW-1133">Transmembrane helix</keyword>
<keyword evidence="1" id="KW-0812">Transmembrane</keyword>
<dbReference type="RefSeq" id="WP_152231059.1">
    <property type="nucleotide sequence ID" value="NZ_BAAAOT010000011.1"/>
</dbReference>
<comment type="caution">
    <text evidence="2">The sequence shown here is derived from an EMBL/GenBank/DDBJ whole genome shotgun (WGS) entry which is preliminary data.</text>
</comment>
<organism evidence="2 3">
    <name type="scientific">Georgenia ruanii</name>
    <dbReference type="NCBI Taxonomy" id="348442"/>
    <lineage>
        <taxon>Bacteria</taxon>
        <taxon>Bacillati</taxon>
        <taxon>Actinomycetota</taxon>
        <taxon>Actinomycetes</taxon>
        <taxon>Micrococcales</taxon>
        <taxon>Bogoriellaceae</taxon>
        <taxon>Georgenia</taxon>
    </lineage>
</organism>
<feature type="transmembrane region" description="Helical" evidence="1">
    <location>
        <begin position="39"/>
        <end position="60"/>
    </location>
</feature>
<feature type="transmembrane region" description="Helical" evidence="1">
    <location>
        <begin position="72"/>
        <end position="98"/>
    </location>
</feature>
<dbReference type="AlphaFoldDB" id="A0A7J9UUS8"/>
<dbReference type="Proteomes" id="UP000429644">
    <property type="component" value="Unassembled WGS sequence"/>
</dbReference>
<protein>
    <submittedName>
        <fullName evidence="2">Uncharacterized protein</fullName>
    </submittedName>
</protein>
<evidence type="ECO:0000256" key="1">
    <source>
        <dbReference type="SAM" id="Phobius"/>
    </source>
</evidence>
<dbReference type="EMBL" id="WHPD01001503">
    <property type="protein sequence ID" value="MPV88389.1"/>
    <property type="molecule type" value="Genomic_DNA"/>
</dbReference>
<dbReference type="OrthoDB" id="9885912at2"/>
<keyword evidence="1" id="KW-0472">Membrane</keyword>
<accession>A0A7J9UUS8</accession>
<sequence>MAGTFVALGGLVIAVLRVLSARGWTVVVGPVPQFALEILAWGIVGTGTCGLTAVAARKLYAQSDRLARLTAIFLTLVAVVGGILAALVIFGSITWVALEGVTRLHTPGTDRHWAVEATSGLGDTSYTFYVATNPFLFREAGQSLSGEMYNPFDDGQYRVQTDPDDHLTLRYPTLPGGPYDAPLQLER</sequence>
<evidence type="ECO:0000313" key="2">
    <source>
        <dbReference type="EMBL" id="MPV88389.1"/>
    </source>
</evidence>